<gene>
    <name evidence="2" type="ORF">CYLTODRAFT_422847</name>
</gene>
<evidence type="ECO:0000313" key="3">
    <source>
        <dbReference type="Proteomes" id="UP000054007"/>
    </source>
</evidence>
<reference evidence="2 3" key="1">
    <citation type="journal article" date="2015" name="Fungal Genet. Biol.">
        <title>Evolution of novel wood decay mechanisms in Agaricales revealed by the genome sequences of Fistulina hepatica and Cylindrobasidium torrendii.</title>
        <authorList>
            <person name="Floudas D."/>
            <person name="Held B.W."/>
            <person name="Riley R."/>
            <person name="Nagy L.G."/>
            <person name="Koehler G."/>
            <person name="Ransdell A.S."/>
            <person name="Younus H."/>
            <person name="Chow J."/>
            <person name="Chiniquy J."/>
            <person name="Lipzen A."/>
            <person name="Tritt A."/>
            <person name="Sun H."/>
            <person name="Haridas S."/>
            <person name="LaButti K."/>
            <person name="Ohm R.A."/>
            <person name="Kues U."/>
            <person name="Blanchette R.A."/>
            <person name="Grigoriev I.V."/>
            <person name="Minto R.E."/>
            <person name="Hibbett D.S."/>
        </authorList>
    </citation>
    <scope>NUCLEOTIDE SEQUENCE [LARGE SCALE GENOMIC DNA]</scope>
    <source>
        <strain evidence="2 3">FP15055 ss-10</strain>
    </source>
</reference>
<name>A0A0D7B990_9AGAR</name>
<dbReference type="Proteomes" id="UP000054007">
    <property type="component" value="Unassembled WGS sequence"/>
</dbReference>
<sequence length="99" mass="10897">MLSPVFSTGRFSQAWATRNVAGAGCPWRHIAAQIHRTVVEVSRKEPPAASKRSPHLVNRTLLQPRQPEASPKSLGTTENDFWIPASGTTFVCVDDEGRE</sequence>
<organism evidence="2 3">
    <name type="scientific">Cylindrobasidium torrendii FP15055 ss-10</name>
    <dbReference type="NCBI Taxonomy" id="1314674"/>
    <lineage>
        <taxon>Eukaryota</taxon>
        <taxon>Fungi</taxon>
        <taxon>Dikarya</taxon>
        <taxon>Basidiomycota</taxon>
        <taxon>Agaricomycotina</taxon>
        <taxon>Agaricomycetes</taxon>
        <taxon>Agaricomycetidae</taxon>
        <taxon>Agaricales</taxon>
        <taxon>Marasmiineae</taxon>
        <taxon>Physalacriaceae</taxon>
        <taxon>Cylindrobasidium</taxon>
    </lineage>
</organism>
<protein>
    <submittedName>
        <fullName evidence="2">Uncharacterized protein</fullName>
    </submittedName>
</protein>
<proteinExistence type="predicted"/>
<feature type="region of interest" description="Disordered" evidence="1">
    <location>
        <begin position="43"/>
        <end position="80"/>
    </location>
</feature>
<keyword evidence="3" id="KW-1185">Reference proteome</keyword>
<accession>A0A0D7B990</accession>
<dbReference type="AlphaFoldDB" id="A0A0D7B990"/>
<dbReference type="EMBL" id="KN880535">
    <property type="protein sequence ID" value="KIY67077.1"/>
    <property type="molecule type" value="Genomic_DNA"/>
</dbReference>
<evidence type="ECO:0000313" key="2">
    <source>
        <dbReference type="EMBL" id="KIY67077.1"/>
    </source>
</evidence>
<evidence type="ECO:0000256" key="1">
    <source>
        <dbReference type="SAM" id="MobiDB-lite"/>
    </source>
</evidence>